<gene>
    <name evidence="2" type="ORF">SPPG_05767</name>
</gene>
<feature type="compositionally biased region" description="Polar residues" evidence="1">
    <location>
        <begin position="88"/>
        <end position="109"/>
    </location>
</feature>
<dbReference type="AlphaFoldDB" id="A0A0L0HB29"/>
<dbReference type="OrthoDB" id="2163620at2759"/>
<feature type="region of interest" description="Disordered" evidence="1">
    <location>
        <begin position="138"/>
        <end position="207"/>
    </location>
</feature>
<evidence type="ECO:0000313" key="3">
    <source>
        <dbReference type="Proteomes" id="UP000053201"/>
    </source>
</evidence>
<proteinExistence type="predicted"/>
<name>A0A0L0HB29_SPIPD</name>
<evidence type="ECO:0000313" key="2">
    <source>
        <dbReference type="EMBL" id="KNC98790.1"/>
    </source>
</evidence>
<feature type="compositionally biased region" description="Low complexity" evidence="1">
    <location>
        <begin position="50"/>
        <end position="63"/>
    </location>
</feature>
<dbReference type="EMBL" id="KQ257459">
    <property type="protein sequence ID" value="KNC98790.1"/>
    <property type="molecule type" value="Genomic_DNA"/>
</dbReference>
<dbReference type="Proteomes" id="UP000053201">
    <property type="component" value="Unassembled WGS sequence"/>
</dbReference>
<evidence type="ECO:0000256" key="1">
    <source>
        <dbReference type="SAM" id="MobiDB-lite"/>
    </source>
</evidence>
<feature type="region of interest" description="Disordered" evidence="1">
    <location>
        <begin position="281"/>
        <end position="319"/>
    </location>
</feature>
<protein>
    <submittedName>
        <fullName evidence="2">Uncharacterized protein</fullName>
    </submittedName>
</protein>
<feature type="compositionally biased region" description="Basic and acidic residues" evidence="1">
    <location>
        <begin position="375"/>
        <end position="390"/>
    </location>
</feature>
<reference evidence="2 3" key="1">
    <citation type="submission" date="2009-08" db="EMBL/GenBank/DDBJ databases">
        <title>The Genome Sequence of Spizellomyces punctatus strain DAOM BR117.</title>
        <authorList>
            <consortium name="The Broad Institute Genome Sequencing Platform"/>
            <person name="Russ C."/>
            <person name="Cuomo C."/>
            <person name="Shea T."/>
            <person name="Young S.K."/>
            <person name="Zeng Q."/>
            <person name="Koehrsen M."/>
            <person name="Haas B."/>
            <person name="Borodovsky M."/>
            <person name="Guigo R."/>
            <person name="Alvarado L."/>
            <person name="Berlin A."/>
            <person name="Bochicchio J."/>
            <person name="Borenstein D."/>
            <person name="Chapman S."/>
            <person name="Chen Z."/>
            <person name="Engels R."/>
            <person name="Freedman E."/>
            <person name="Gellesch M."/>
            <person name="Goldberg J."/>
            <person name="Griggs A."/>
            <person name="Gujja S."/>
            <person name="Heiman D."/>
            <person name="Hepburn T."/>
            <person name="Howarth C."/>
            <person name="Jen D."/>
            <person name="Larson L."/>
            <person name="Lewis B."/>
            <person name="Mehta T."/>
            <person name="Park D."/>
            <person name="Pearson M."/>
            <person name="Roberts A."/>
            <person name="Saif S."/>
            <person name="Shenoy N."/>
            <person name="Sisk P."/>
            <person name="Stolte C."/>
            <person name="Sykes S."/>
            <person name="Thomson T."/>
            <person name="Walk T."/>
            <person name="White J."/>
            <person name="Yandava C."/>
            <person name="Burger G."/>
            <person name="Gray M.W."/>
            <person name="Holland P.W.H."/>
            <person name="King N."/>
            <person name="Lang F.B.F."/>
            <person name="Roger A.J."/>
            <person name="Ruiz-Trillo I."/>
            <person name="Lander E."/>
            <person name="Nusbaum C."/>
        </authorList>
    </citation>
    <scope>NUCLEOTIDE SEQUENCE [LARGE SCALE GENOMIC DNA]</scope>
    <source>
        <strain evidence="2 3">DAOM BR117</strain>
    </source>
</reference>
<feature type="compositionally biased region" description="Basic and acidic residues" evidence="1">
    <location>
        <begin position="110"/>
        <end position="124"/>
    </location>
</feature>
<sequence>MLRAPIEPIEEEEVYQPVSVLASKFARLSADDKTHAGVRPVTPDRPLYWSSSSSPVKSPLKASPGEDGGRLPGVNLRAEVPKSEECTVKNNSTSNDTFAKPSATVSPTTKESETNSEQPRRKVAEIIATLQEDADLAKTISNPVAPSAEKVVPASPQRDAANNPFLRTSEAHTTVPSSPTPSSPTPTSVPYRSRPFTATPKLKPPTPLHLAIPAPPHLRPFSTHSSCHTEDTPETPVSVKTLRNIWEKMARENGWTSFRGSFDPHNLSFLKDAHGGGWVTAVGGANETEQSEDKVETSDEAKDQKAAGEDTSLDTVEKSHTQLSQHNTCDMIVCGVKTLTINGTKVHEIDLRCHACSSCFVLRAAHECGDDDDTNDQRVSEDEQSREKSGEPASNHLKHREPGLEWLRDERADYINIIC</sequence>
<dbReference type="InParanoid" id="A0A0L0HB29"/>
<keyword evidence="3" id="KW-1185">Reference proteome</keyword>
<feature type="compositionally biased region" description="Basic and acidic residues" evidence="1">
    <location>
        <begin position="291"/>
        <end position="308"/>
    </location>
</feature>
<dbReference type="RefSeq" id="XP_016606830.1">
    <property type="nucleotide sequence ID" value="XM_016753978.1"/>
</dbReference>
<dbReference type="GeneID" id="27689121"/>
<accession>A0A0L0HB29</accession>
<feature type="region of interest" description="Disordered" evidence="1">
    <location>
        <begin position="370"/>
        <end position="402"/>
    </location>
</feature>
<organism evidence="2 3">
    <name type="scientific">Spizellomyces punctatus (strain DAOM BR117)</name>
    <dbReference type="NCBI Taxonomy" id="645134"/>
    <lineage>
        <taxon>Eukaryota</taxon>
        <taxon>Fungi</taxon>
        <taxon>Fungi incertae sedis</taxon>
        <taxon>Chytridiomycota</taxon>
        <taxon>Chytridiomycota incertae sedis</taxon>
        <taxon>Chytridiomycetes</taxon>
        <taxon>Spizellomycetales</taxon>
        <taxon>Spizellomycetaceae</taxon>
        <taxon>Spizellomyces</taxon>
    </lineage>
</organism>
<feature type="region of interest" description="Disordered" evidence="1">
    <location>
        <begin position="30"/>
        <end position="125"/>
    </location>
</feature>
<dbReference type="VEuPathDB" id="FungiDB:SPPG_05767"/>